<dbReference type="AlphaFoldDB" id="A0A7D9K738"/>
<evidence type="ECO:0000313" key="2">
    <source>
        <dbReference type="Proteomes" id="UP001152795"/>
    </source>
</evidence>
<sequence>MSETVNRNEISTLQSDLDAIETWTKNNNMKLNGIKCKEMIISFLRNETVISRLCIDELSLELVDSFKVLGVTINNKLKWQDNTEAIVKKA</sequence>
<dbReference type="OrthoDB" id="411173at2759"/>
<dbReference type="Proteomes" id="UP001152795">
    <property type="component" value="Unassembled WGS sequence"/>
</dbReference>
<comment type="caution">
    <text evidence="1">The sequence shown here is derived from an EMBL/GenBank/DDBJ whole genome shotgun (WGS) entry which is preliminary data.</text>
</comment>
<dbReference type="EMBL" id="CACRXK020029988">
    <property type="protein sequence ID" value="CAB4042371.1"/>
    <property type="molecule type" value="Genomic_DNA"/>
</dbReference>
<gene>
    <name evidence="1" type="ORF">PACLA_8A038106</name>
</gene>
<keyword evidence="2" id="KW-1185">Reference proteome</keyword>
<reference evidence="1" key="1">
    <citation type="submission" date="2020-04" db="EMBL/GenBank/DDBJ databases">
        <authorList>
            <person name="Alioto T."/>
            <person name="Alioto T."/>
            <person name="Gomez Garrido J."/>
        </authorList>
    </citation>
    <scope>NUCLEOTIDE SEQUENCE</scope>
    <source>
        <strain evidence="1">A484AB</strain>
    </source>
</reference>
<evidence type="ECO:0000313" key="1">
    <source>
        <dbReference type="EMBL" id="CAB4042371.1"/>
    </source>
</evidence>
<accession>A0A7D9K738</accession>
<protein>
    <submittedName>
        <fullName evidence="1">Uncharacterized protein</fullName>
    </submittedName>
</protein>
<name>A0A7D9K738_PARCT</name>
<organism evidence="1 2">
    <name type="scientific">Paramuricea clavata</name>
    <name type="common">Red gorgonian</name>
    <name type="synonym">Violescent sea-whip</name>
    <dbReference type="NCBI Taxonomy" id="317549"/>
    <lineage>
        <taxon>Eukaryota</taxon>
        <taxon>Metazoa</taxon>
        <taxon>Cnidaria</taxon>
        <taxon>Anthozoa</taxon>
        <taxon>Octocorallia</taxon>
        <taxon>Malacalcyonacea</taxon>
        <taxon>Plexauridae</taxon>
        <taxon>Paramuricea</taxon>
    </lineage>
</organism>
<proteinExistence type="predicted"/>